<gene>
    <name evidence="2" type="ORF">RY831_24615</name>
</gene>
<keyword evidence="3" id="KW-1185">Reference proteome</keyword>
<name>A0ABU6JGD8_9BURK</name>
<accession>A0ABU6JGD8</accession>
<evidence type="ECO:0000256" key="1">
    <source>
        <dbReference type="SAM" id="Phobius"/>
    </source>
</evidence>
<keyword evidence="1" id="KW-0812">Transmembrane</keyword>
<feature type="transmembrane region" description="Helical" evidence="1">
    <location>
        <begin position="12"/>
        <end position="34"/>
    </location>
</feature>
<keyword evidence="1" id="KW-1133">Transmembrane helix</keyword>
<dbReference type="Pfam" id="PF11026">
    <property type="entry name" value="DUF2721"/>
    <property type="match status" value="1"/>
</dbReference>
<evidence type="ECO:0000313" key="3">
    <source>
        <dbReference type="Proteomes" id="UP001352263"/>
    </source>
</evidence>
<proteinExistence type="predicted"/>
<organism evidence="2 3">
    <name type="scientific">Noviherbaspirillum album</name>
    <dbReference type="NCBI Taxonomy" id="3080276"/>
    <lineage>
        <taxon>Bacteria</taxon>
        <taxon>Pseudomonadati</taxon>
        <taxon>Pseudomonadota</taxon>
        <taxon>Betaproteobacteria</taxon>
        <taxon>Burkholderiales</taxon>
        <taxon>Oxalobacteraceae</taxon>
        <taxon>Noviherbaspirillum</taxon>
    </lineage>
</organism>
<keyword evidence="1" id="KW-0472">Membrane</keyword>
<feature type="transmembrane region" description="Helical" evidence="1">
    <location>
        <begin position="80"/>
        <end position="100"/>
    </location>
</feature>
<dbReference type="Proteomes" id="UP001352263">
    <property type="component" value="Unassembled WGS sequence"/>
</dbReference>
<reference evidence="2 3" key="1">
    <citation type="submission" date="2023-10" db="EMBL/GenBank/DDBJ databases">
        <title>Noviherbaspirillum sp. CPCC 100848 genome assembly.</title>
        <authorList>
            <person name="Li X.Y."/>
            <person name="Fang X.M."/>
        </authorList>
    </citation>
    <scope>NUCLEOTIDE SEQUENCE [LARGE SCALE GENOMIC DNA]</scope>
    <source>
        <strain evidence="2 3">CPCC 100848</strain>
    </source>
</reference>
<dbReference type="EMBL" id="JAWIIV010000029">
    <property type="protein sequence ID" value="MEC4722350.1"/>
    <property type="molecule type" value="Genomic_DNA"/>
</dbReference>
<sequence>MNVDIQLGEISHIIQLAIAPVFLLTGVGTKLSVLTSRLARIIDRSRILEDRINATTAADHADAYVELDYLYRRAHLINRAITLSTSCGLLVCIVVASLFIGDALNLGLAGFIGFCFVLGMFALIGSFVYLLREIFIATRTISIRNTRIAKKT</sequence>
<comment type="caution">
    <text evidence="2">The sequence shown here is derived from an EMBL/GenBank/DDBJ whole genome shotgun (WGS) entry which is preliminary data.</text>
</comment>
<protein>
    <submittedName>
        <fullName evidence="2">DUF2721 domain-containing protein</fullName>
    </submittedName>
</protein>
<feature type="transmembrane region" description="Helical" evidence="1">
    <location>
        <begin position="106"/>
        <end position="131"/>
    </location>
</feature>
<dbReference type="InterPro" id="IPR021279">
    <property type="entry name" value="DUF2721"/>
</dbReference>
<dbReference type="RefSeq" id="WP_326509027.1">
    <property type="nucleotide sequence ID" value="NZ_JAWIIV010000029.1"/>
</dbReference>
<evidence type="ECO:0000313" key="2">
    <source>
        <dbReference type="EMBL" id="MEC4722350.1"/>
    </source>
</evidence>